<sequence length="120" mass="13504">MTQKFDGVYDHTKPWRAPVQPDQVAKRYSYQGPWATNMERLTQQALMVMTIPGADIQAMVRPPMPQIRLFPDRFGYGFRGQPGIEDVVTIDRQYHEPRISWFSGSPAGYGGTSTNALGGI</sequence>
<reference evidence="4" key="1">
    <citation type="submission" date="2020-05" db="EMBL/GenBank/DDBJ databases">
        <authorList>
            <person name="Chiriac C."/>
            <person name="Salcher M."/>
            <person name="Ghai R."/>
            <person name="Kavagutti S V."/>
        </authorList>
    </citation>
    <scope>NUCLEOTIDE SEQUENCE</scope>
</reference>
<evidence type="ECO:0000313" key="2">
    <source>
        <dbReference type="EMBL" id="CAB4174611.1"/>
    </source>
</evidence>
<evidence type="ECO:0000313" key="5">
    <source>
        <dbReference type="EMBL" id="CAB4193436.1"/>
    </source>
</evidence>
<dbReference type="EMBL" id="LR797132">
    <property type="protein sequence ID" value="CAB4189136.1"/>
    <property type="molecule type" value="Genomic_DNA"/>
</dbReference>
<evidence type="ECO:0000313" key="1">
    <source>
        <dbReference type="EMBL" id="CAB4166967.1"/>
    </source>
</evidence>
<protein>
    <submittedName>
        <fullName evidence="4">Uncharacterized protein</fullName>
    </submittedName>
</protein>
<dbReference type="EMBL" id="LR796979">
    <property type="protein sequence ID" value="CAB4179394.1"/>
    <property type="molecule type" value="Genomic_DNA"/>
</dbReference>
<dbReference type="EMBL" id="LR797196">
    <property type="protein sequence ID" value="CAB4193436.1"/>
    <property type="molecule type" value="Genomic_DNA"/>
</dbReference>
<dbReference type="EMBL" id="LR796924">
    <property type="protein sequence ID" value="CAB4174611.1"/>
    <property type="molecule type" value="Genomic_DNA"/>
</dbReference>
<gene>
    <name evidence="3" type="ORF">UFOVP1034_92</name>
    <name evidence="4" type="ORF">UFOVP1177_92</name>
    <name evidence="5" type="ORF">UFOVP1243_79</name>
    <name evidence="6" type="ORF">UFOVP1581_66</name>
    <name evidence="1" type="ORF">UFOVP854_66</name>
    <name evidence="2" type="ORF">UFOVP964_66</name>
</gene>
<organism evidence="4">
    <name type="scientific">uncultured Caudovirales phage</name>
    <dbReference type="NCBI Taxonomy" id="2100421"/>
    <lineage>
        <taxon>Viruses</taxon>
        <taxon>Duplodnaviria</taxon>
        <taxon>Heunggongvirae</taxon>
        <taxon>Uroviricota</taxon>
        <taxon>Caudoviricetes</taxon>
        <taxon>Peduoviridae</taxon>
        <taxon>Maltschvirus</taxon>
        <taxon>Maltschvirus maltsch</taxon>
    </lineage>
</organism>
<evidence type="ECO:0000313" key="3">
    <source>
        <dbReference type="EMBL" id="CAB4179394.1"/>
    </source>
</evidence>
<accession>A0A6J5R328</accession>
<name>A0A6J5R328_9CAUD</name>
<evidence type="ECO:0000313" key="6">
    <source>
        <dbReference type="EMBL" id="CAB5231346.1"/>
    </source>
</evidence>
<dbReference type="EMBL" id="LR798433">
    <property type="protein sequence ID" value="CAB5231346.1"/>
    <property type="molecule type" value="Genomic_DNA"/>
</dbReference>
<dbReference type="EMBL" id="LR796798">
    <property type="protein sequence ID" value="CAB4166967.1"/>
    <property type="molecule type" value="Genomic_DNA"/>
</dbReference>
<evidence type="ECO:0000313" key="4">
    <source>
        <dbReference type="EMBL" id="CAB4189136.1"/>
    </source>
</evidence>
<proteinExistence type="predicted"/>